<proteinExistence type="inferred from homology"/>
<keyword evidence="4" id="KW-1185">Reference proteome</keyword>
<dbReference type="Pfam" id="PF04627">
    <property type="entry name" value="ATP-synt_Eps"/>
    <property type="match status" value="1"/>
</dbReference>
<dbReference type="CDD" id="cd12153">
    <property type="entry name" value="F1-ATPase_epsilon"/>
    <property type="match status" value="1"/>
</dbReference>
<dbReference type="PANTHER" id="PTHR12448">
    <property type="entry name" value="ATP SYNTHASE EPSILON CHAIN, MITOCHONDRIAL"/>
    <property type="match status" value="1"/>
</dbReference>
<comment type="caution">
    <text evidence="3">The sequence shown here is derived from an EMBL/GenBank/DDBJ whole genome shotgun (WGS) entry which is preliminary data.</text>
</comment>
<dbReference type="GO" id="GO:0045259">
    <property type="term" value="C:proton-transporting ATP synthase complex"/>
    <property type="evidence" value="ECO:0007669"/>
    <property type="project" value="InterPro"/>
</dbReference>
<dbReference type="Proteomes" id="UP000792457">
    <property type="component" value="Unassembled WGS sequence"/>
</dbReference>
<dbReference type="InterPro" id="IPR006721">
    <property type="entry name" value="ATP_synth_F1_esu_mt"/>
</dbReference>
<dbReference type="PANTHER" id="PTHR12448:SF0">
    <property type="entry name" value="ATP SYNTHASE SUBUNIT EPSILON, MITOCHONDRIAL"/>
    <property type="match status" value="1"/>
</dbReference>
<reference evidence="3" key="2">
    <citation type="submission" date="2017-10" db="EMBL/GenBank/DDBJ databases">
        <title>Ladona fulva Genome sequencing and assembly.</title>
        <authorList>
            <person name="Murali S."/>
            <person name="Richards S."/>
            <person name="Bandaranaike D."/>
            <person name="Bellair M."/>
            <person name="Blankenburg K."/>
            <person name="Chao H."/>
            <person name="Dinh H."/>
            <person name="Doddapaneni H."/>
            <person name="Dugan-Rocha S."/>
            <person name="Elkadiri S."/>
            <person name="Gnanaolivu R."/>
            <person name="Hernandez B."/>
            <person name="Skinner E."/>
            <person name="Javaid M."/>
            <person name="Lee S."/>
            <person name="Li M."/>
            <person name="Ming W."/>
            <person name="Munidasa M."/>
            <person name="Muniz J."/>
            <person name="Nguyen L."/>
            <person name="Hughes D."/>
            <person name="Osuji N."/>
            <person name="Pu L.-L."/>
            <person name="Puazo M."/>
            <person name="Qu C."/>
            <person name="Quiroz J."/>
            <person name="Raj R."/>
            <person name="Weissenberger G."/>
            <person name="Xin Y."/>
            <person name="Zou X."/>
            <person name="Han Y."/>
            <person name="Worley K."/>
            <person name="Muzny D."/>
            <person name="Gibbs R."/>
        </authorList>
    </citation>
    <scope>NUCLEOTIDE SEQUENCE</scope>
    <source>
        <strain evidence="3">Sampled in the wild</strain>
    </source>
</reference>
<dbReference type="EMBL" id="KZ309512">
    <property type="protein sequence ID" value="KAG8239105.1"/>
    <property type="molecule type" value="Genomic_DNA"/>
</dbReference>
<evidence type="ECO:0000313" key="4">
    <source>
        <dbReference type="Proteomes" id="UP000792457"/>
    </source>
</evidence>
<organism evidence="3 4">
    <name type="scientific">Ladona fulva</name>
    <name type="common">Scarce chaser dragonfly</name>
    <name type="synonym">Libellula fulva</name>
    <dbReference type="NCBI Taxonomy" id="123851"/>
    <lineage>
        <taxon>Eukaryota</taxon>
        <taxon>Metazoa</taxon>
        <taxon>Ecdysozoa</taxon>
        <taxon>Arthropoda</taxon>
        <taxon>Hexapoda</taxon>
        <taxon>Insecta</taxon>
        <taxon>Pterygota</taxon>
        <taxon>Palaeoptera</taxon>
        <taxon>Odonata</taxon>
        <taxon>Epiprocta</taxon>
        <taxon>Anisoptera</taxon>
        <taxon>Libelluloidea</taxon>
        <taxon>Libellulidae</taxon>
        <taxon>Ladona</taxon>
    </lineage>
</organism>
<dbReference type="OrthoDB" id="269124at2759"/>
<name>A0A8K0P7N7_LADFU</name>
<feature type="region of interest" description="Disordered" evidence="2">
    <location>
        <begin position="99"/>
        <end position="124"/>
    </location>
</feature>
<evidence type="ECO:0000256" key="1">
    <source>
        <dbReference type="ARBA" id="ARBA00009502"/>
    </source>
</evidence>
<accession>A0A8K0P7N7</accession>
<comment type="similarity">
    <text evidence="1">Belongs to the eukaryotic ATPase epsilon family.</text>
</comment>
<sequence length="124" mass="13892">FISRTSSPASPATYLTCNHNPYRLSATLDNKPIDCSSSAAARISGSDNEADSVLRQCRKSENKTFTNMSNWRQAGVNYIRYSTIAARLVRQALKPEMRAEAAKREESTIRFTTWKDGRPEGTRS</sequence>
<dbReference type="GO" id="GO:0042776">
    <property type="term" value="P:proton motive force-driven mitochondrial ATP synthesis"/>
    <property type="evidence" value="ECO:0007669"/>
    <property type="project" value="TreeGrafter"/>
</dbReference>
<dbReference type="SUPFAM" id="SSF48690">
    <property type="entry name" value="Epsilon subunit of mitochondrial F1F0-ATP synthase"/>
    <property type="match status" value="1"/>
</dbReference>
<reference evidence="3" key="1">
    <citation type="submission" date="2013-04" db="EMBL/GenBank/DDBJ databases">
        <authorList>
            <person name="Qu J."/>
            <person name="Murali S.C."/>
            <person name="Bandaranaike D."/>
            <person name="Bellair M."/>
            <person name="Blankenburg K."/>
            <person name="Chao H."/>
            <person name="Dinh H."/>
            <person name="Doddapaneni H."/>
            <person name="Downs B."/>
            <person name="Dugan-Rocha S."/>
            <person name="Elkadiri S."/>
            <person name="Gnanaolivu R.D."/>
            <person name="Hernandez B."/>
            <person name="Javaid M."/>
            <person name="Jayaseelan J.C."/>
            <person name="Lee S."/>
            <person name="Li M."/>
            <person name="Ming W."/>
            <person name="Munidasa M."/>
            <person name="Muniz J."/>
            <person name="Nguyen L."/>
            <person name="Ongeri F."/>
            <person name="Osuji N."/>
            <person name="Pu L.-L."/>
            <person name="Puazo M."/>
            <person name="Qu C."/>
            <person name="Quiroz J."/>
            <person name="Raj R."/>
            <person name="Weissenberger G."/>
            <person name="Xin Y."/>
            <person name="Zou X."/>
            <person name="Han Y."/>
            <person name="Richards S."/>
            <person name="Worley K."/>
            <person name="Muzny D."/>
            <person name="Gibbs R."/>
        </authorList>
    </citation>
    <scope>NUCLEOTIDE SEQUENCE</scope>
    <source>
        <strain evidence="3">Sampled in the wild</strain>
    </source>
</reference>
<evidence type="ECO:0000313" key="3">
    <source>
        <dbReference type="EMBL" id="KAG8239105.1"/>
    </source>
</evidence>
<dbReference type="AlphaFoldDB" id="A0A8K0P7N7"/>
<evidence type="ECO:0000256" key="2">
    <source>
        <dbReference type="SAM" id="MobiDB-lite"/>
    </source>
</evidence>
<evidence type="ECO:0008006" key="5">
    <source>
        <dbReference type="Google" id="ProtNLM"/>
    </source>
</evidence>
<dbReference type="GO" id="GO:0005743">
    <property type="term" value="C:mitochondrial inner membrane"/>
    <property type="evidence" value="ECO:0007669"/>
    <property type="project" value="InterPro"/>
</dbReference>
<dbReference type="InterPro" id="IPR036742">
    <property type="entry name" value="ATP_synth_F1_esu_sf_mt"/>
</dbReference>
<protein>
    <recommendedName>
        <fullName evidence="5">Mitochondrial ATP synthase epsilon chain</fullName>
    </recommendedName>
</protein>
<dbReference type="Gene3D" id="1.10.1620.20">
    <property type="entry name" value="ATP synthase, F1 complex, epsilon subunit superfamily, mitochondrial"/>
    <property type="match status" value="1"/>
</dbReference>
<dbReference type="GO" id="GO:0046933">
    <property type="term" value="F:proton-transporting ATP synthase activity, rotational mechanism"/>
    <property type="evidence" value="ECO:0007669"/>
    <property type="project" value="InterPro"/>
</dbReference>
<gene>
    <name evidence="3" type="ORF">J437_LFUL011714</name>
</gene>
<feature type="non-terminal residue" evidence="3">
    <location>
        <position position="1"/>
    </location>
</feature>